<reference evidence="2 3" key="1">
    <citation type="submission" date="2018-02" db="EMBL/GenBank/DDBJ databases">
        <title>Bacteriophage NCPPB3778 and a type I-E CRISPR drive the evolution of the US Biological Select Agent, Rathayibacter toxicus.</title>
        <authorList>
            <person name="Davis E.W.II."/>
            <person name="Tabima J.F."/>
            <person name="Weisberg A.J."/>
            <person name="Lopes L.D."/>
            <person name="Wiseman M.S."/>
            <person name="Wiseman M.S."/>
            <person name="Pupko T."/>
            <person name="Belcher M.S."/>
            <person name="Sechler A.J."/>
            <person name="Tancos M.A."/>
            <person name="Schroeder B.K."/>
            <person name="Murray T.D."/>
            <person name="Luster D.G."/>
            <person name="Schneider W.L."/>
            <person name="Rogers E."/>
            <person name="Andreote F.D."/>
            <person name="Grunwald N.J."/>
            <person name="Putnam M.L."/>
            <person name="Chang J.H."/>
        </authorList>
    </citation>
    <scope>NUCLEOTIDE SEQUENCE [LARGE SCALE GENOMIC DNA]</scope>
    <source>
        <strain evidence="2 3">AY1B3</strain>
    </source>
</reference>
<gene>
    <name evidence="2" type="ORF">C5E16_11555</name>
</gene>
<proteinExistence type="predicted"/>
<organism evidence="2 3">
    <name type="scientific">Clavibacter michiganensis</name>
    <dbReference type="NCBI Taxonomy" id="28447"/>
    <lineage>
        <taxon>Bacteria</taxon>
        <taxon>Bacillati</taxon>
        <taxon>Actinomycetota</taxon>
        <taxon>Actinomycetes</taxon>
        <taxon>Micrococcales</taxon>
        <taxon>Microbacteriaceae</taxon>
        <taxon>Clavibacter</taxon>
    </lineage>
</organism>
<keyword evidence="1" id="KW-0812">Transmembrane</keyword>
<name>A0A2S5VS36_9MICO</name>
<dbReference type="EMBL" id="PSXY01000020">
    <property type="protein sequence ID" value="PPF66434.1"/>
    <property type="molecule type" value="Genomic_DNA"/>
</dbReference>
<comment type="caution">
    <text evidence="2">The sequence shown here is derived from an EMBL/GenBank/DDBJ whole genome shotgun (WGS) entry which is preliminary data.</text>
</comment>
<feature type="transmembrane region" description="Helical" evidence="1">
    <location>
        <begin position="75"/>
        <end position="92"/>
    </location>
</feature>
<keyword evidence="1" id="KW-0472">Membrane</keyword>
<sequence length="133" mass="14317">MMQKRIVWTTVIATILVTASVWRVVDQGGDPVRAAVVAAVSMAGPVTVLVVRRRRARRGADEGEHALAAEVQSRVLRDTLVVLTVAILIGVVQPGISAALMACGVLLVALADFRLRYSHARRTRRALPAEARS</sequence>
<accession>A0A2S5VS36</accession>
<evidence type="ECO:0000313" key="3">
    <source>
        <dbReference type="Proteomes" id="UP000239241"/>
    </source>
</evidence>
<protein>
    <submittedName>
        <fullName evidence="2">Uncharacterized protein</fullName>
    </submittedName>
</protein>
<dbReference type="AlphaFoldDB" id="A0A2S5VS36"/>
<feature type="transmembrane region" description="Helical" evidence="1">
    <location>
        <begin position="33"/>
        <end position="51"/>
    </location>
</feature>
<dbReference type="Proteomes" id="UP000239241">
    <property type="component" value="Unassembled WGS sequence"/>
</dbReference>
<evidence type="ECO:0000313" key="2">
    <source>
        <dbReference type="EMBL" id="PPF66434.1"/>
    </source>
</evidence>
<keyword evidence="1" id="KW-1133">Transmembrane helix</keyword>
<evidence type="ECO:0000256" key="1">
    <source>
        <dbReference type="SAM" id="Phobius"/>
    </source>
</evidence>